<evidence type="ECO:0000313" key="1">
    <source>
        <dbReference type="EMBL" id="KAL1400788.1"/>
    </source>
</evidence>
<dbReference type="EMBL" id="JBEHCU010005128">
    <property type="protein sequence ID" value="KAL1400788.1"/>
    <property type="molecule type" value="Genomic_DNA"/>
</dbReference>
<reference evidence="1 2" key="1">
    <citation type="submission" date="2024-05" db="EMBL/GenBank/DDBJ databases">
        <title>Culex pipiens pipiens assembly and annotation.</title>
        <authorList>
            <person name="Alout H."/>
            <person name="Durand T."/>
        </authorList>
    </citation>
    <scope>NUCLEOTIDE SEQUENCE [LARGE SCALE GENOMIC DNA]</scope>
    <source>
        <strain evidence="1">HA-2024</strain>
        <tissue evidence="1">Whole body</tissue>
    </source>
</reference>
<protein>
    <submittedName>
        <fullName evidence="1">Uncharacterized protein</fullName>
    </submittedName>
</protein>
<proteinExistence type="predicted"/>
<accession>A0ABD1DM21</accession>
<name>A0ABD1DM21_CULPP</name>
<dbReference type="Proteomes" id="UP001562425">
    <property type="component" value="Unassembled WGS sequence"/>
</dbReference>
<evidence type="ECO:0000313" key="2">
    <source>
        <dbReference type="Proteomes" id="UP001562425"/>
    </source>
</evidence>
<keyword evidence="2" id="KW-1185">Reference proteome</keyword>
<comment type="caution">
    <text evidence="1">The sequence shown here is derived from an EMBL/GenBank/DDBJ whole genome shotgun (WGS) entry which is preliminary data.</text>
</comment>
<gene>
    <name evidence="1" type="ORF">pipiens_007139</name>
</gene>
<dbReference type="AlphaFoldDB" id="A0ABD1DM21"/>
<organism evidence="1 2">
    <name type="scientific">Culex pipiens pipiens</name>
    <name type="common">Northern house mosquito</name>
    <dbReference type="NCBI Taxonomy" id="38569"/>
    <lineage>
        <taxon>Eukaryota</taxon>
        <taxon>Metazoa</taxon>
        <taxon>Ecdysozoa</taxon>
        <taxon>Arthropoda</taxon>
        <taxon>Hexapoda</taxon>
        <taxon>Insecta</taxon>
        <taxon>Pterygota</taxon>
        <taxon>Neoptera</taxon>
        <taxon>Endopterygota</taxon>
        <taxon>Diptera</taxon>
        <taxon>Nematocera</taxon>
        <taxon>Culicoidea</taxon>
        <taxon>Culicidae</taxon>
        <taxon>Culicinae</taxon>
        <taxon>Culicini</taxon>
        <taxon>Culex</taxon>
        <taxon>Culex</taxon>
    </lineage>
</organism>
<sequence>MSGTEPPTFFLDVTLIAPLVHIPNEISALHGGRFGSTRVECWNEWNEVLEAGNRLRSKESLKLPAVPESKLKATKAKLLAHPENLRRQLQAVKLLRVR</sequence>